<dbReference type="AlphaFoldDB" id="A0A077M0Z1"/>
<dbReference type="EMBL" id="CAJB01000260">
    <property type="protein sequence ID" value="CCH78737.1"/>
    <property type="molecule type" value="Genomic_DNA"/>
</dbReference>
<sequence>MHGLSGHPGRLSLTRQRMSGEAQGCGVTR</sequence>
<keyword evidence="3" id="KW-1185">Reference proteome</keyword>
<dbReference type="Proteomes" id="UP000035721">
    <property type="component" value="Unassembled WGS sequence"/>
</dbReference>
<feature type="region of interest" description="Disordered" evidence="1">
    <location>
        <begin position="1"/>
        <end position="29"/>
    </location>
</feature>
<reference evidence="2 3" key="1">
    <citation type="journal article" date="2013" name="ISME J.">
        <title>A metabolic model for members of the genus Tetrasphaera involved in enhanced biological phosphorus removal.</title>
        <authorList>
            <person name="Kristiansen R."/>
            <person name="Nguyen H.T.T."/>
            <person name="Saunders A.M."/>
            <person name="Nielsen J.L."/>
            <person name="Wimmer R."/>
            <person name="Le V.Q."/>
            <person name="McIlroy S.J."/>
            <person name="Petrovski S."/>
            <person name="Seviour R.J."/>
            <person name="Calteau A."/>
            <person name="Nielsen K.L."/>
            <person name="Nielsen P.H."/>
        </authorList>
    </citation>
    <scope>NUCLEOTIDE SEQUENCE [LARGE SCALE GENOMIC DNA]</scope>
    <source>
        <strain evidence="2 3">T1-X7</strain>
    </source>
</reference>
<gene>
    <name evidence="2" type="ORF">BN12_3320002</name>
</gene>
<name>A0A077M0Z1_9MICO</name>
<accession>A0A077M0Z1</accession>
<evidence type="ECO:0000313" key="3">
    <source>
        <dbReference type="Proteomes" id="UP000035721"/>
    </source>
</evidence>
<protein>
    <submittedName>
        <fullName evidence="2">Uncharacterized protein</fullName>
    </submittedName>
</protein>
<comment type="caution">
    <text evidence="2">The sequence shown here is derived from an EMBL/GenBank/DDBJ whole genome shotgun (WGS) entry which is preliminary data.</text>
</comment>
<proteinExistence type="predicted"/>
<organism evidence="2 3">
    <name type="scientific">Nostocoides japonicum T1-X7</name>
    <dbReference type="NCBI Taxonomy" id="1194083"/>
    <lineage>
        <taxon>Bacteria</taxon>
        <taxon>Bacillati</taxon>
        <taxon>Actinomycetota</taxon>
        <taxon>Actinomycetes</taxon>
        <taxon>Micrococcales</taxon>
        <taxon>Intrasporangiaceae</taxon>
        <taxon>Nostocoides</taxon>
    </lineage>
</organism>
<evidence type="ECO:0000313" key="2">
    <source>
        <dbReference type="EMBL" id="CCH78737.1"/>
    </source>
</evidence>
<evidence type="ECO:0000256" key="1">
    <source>
        <dbReference type="SAM" id="MobiDB-lite"/>
    </source>
</evidence>